<evidence type="ECO:0000259" key="1">
    <source>
        <dbReference type="PROSITE" id="PS50943"/>
    </source>
</evidence>
<dbReference type="Pfam" id="PF13560">
    <property type="entry name" value="HTH_31"/>
    <property type="match status" value="1"/>
</dbReference>
<dbReference type="PROSITE" id="PS50943">
    <property type="entry name" value="HTH_CROC1"/>
    <property type="match status" value="1"/>
</dbReference>
<gene>
    <name evidence="2" type="ORF">OG477_14440</name>
</gene>
<accession>A0AAU1IA91</accession>
<dbReference type="InterPro" id="IPR001387">
    <property type="entry name" value="Cro/C1-type_HTH"/>
</dbReference>
<sequence length="284" mass="31660">MAGLRREQTARQVRLGVELRRLRDAAGLTGREAAALLGVSSTQINQIESALSGVSEKRLRRLASNYACTDAELIDALAAMTTDRTRGWWEEYRGLLPTPFLDISELEHHATYRDDVEFLLIPGLLQTEAYAHAAFSSRVPELSGEDLELRVRHRMQRRVVLEGPAPIPYRAIIHEAALRVRVGDRAIARDQLSRVLELSEAGHITVRVVPFDLDGFGGTWGTMMLAGGTVPRLDTAVRDAPHGTAFIDSEAQLSVFRTVFRRVEAVSLDPMRSRDFIHDLAKEL</sequence>
<dbReference type="SUPFAM" id="SSF47413">
    <property type="entry name" value="lambda repressor-like DNA-binding domains"/>
    <property type="match status" value="1"/>
</dbReference>
<dbReference type="EMBL" id="CP108140">
    <property type="protein sequence ID" value="WTP92099.1"/>
    <property type="molecule type" value="Genomic_DNA"/>
</dbReference>
<evidence type="ECO:0000313" key="2">
    <source>
        <dbReference type="EMBL" id="WTP92099.1"/>
    </source>
</evidence>
<reference evidence="2" key="1">
    <citation type="submission" date="2022-10" db="EMBL/GenBank/DDBJ databases">
        <title>The complete genomes of actinobacterial strains from the NBC collection.</title>
        <authorList>
            <person name="Joergensen T.S."/>
            <person name="Alvarez Arevalo M."/>
            <person name="Sterndorff E.B."/>
            <person name="Faurdal D."/>
            <person name="Vuksanovic O."/>
            <person name="Mourched A.-S."/>
            <person name="Charusanti P."/>
            <person name="Shaw S."/>
            <person name="Blin K."/>
            <person name="Weber T."/>
        </authorList>
    </citation>
    <scope>NUCLEOTIDE SEQUENCE</scope>
    <source>
        <strain evidence="2">NBC 00180</strain>
    </source>
</reference>
<dbReference type="CDD" id="cd00093">
    <property type="entry name" value="HTH_XRE"/>
    <property type="match status" value="1"/>
</dbReference>
<dbReference type="SMART" id="SM00530">
    <property type="entry name" value="HTH_XRE"/>
    <property type="match status" value="1"/>
</dbReference>
<dbReference type="InterPro" id="IPR010982">
    <property type="entry name" value="Lambda_DNA-bd_dom_sf"/>
</dbReference>
<dbReference type="GO" id="GO:0003677">
    <property type="term" value="F:DNA binding"/>
    <property type="evidence" value="ECO:0007669"/>
    <property type="project" value="InterPro"/>
</dbReference>
<dbReference type="AlphaFoldDB" id="A0AAU1IA91"/>
<dbReference type="InterPro" id="IPR043917">
    <property type="entry name" value="DUF5753"/>
</dbReference>
<protein>
    <submittedName>
        <fullName evidence="2">Helix-turn-helix transcriptional regulator</fullName>
    </submittedName>
</protein>
<feature type="domain" description="HTH cro/C1-type" evidence="1">
    <location>
        <begin position="19"/>
        <end position="73"/>
    </location>
</feature>
<name>A0AAU1IA91_9ACTN</name>
<dbReference type="Gene3D" id="1.10.260.40">
    <property type="entry name" value="lambda repressor-like DNA-binding domains"/>
    <property type="match status" value="1"/>
</dbReference>
<proteinExistence type="predicted"/>
<dbReference type="Pfam" id="PF19054">
    <property type="entry name" value="DUF5753"/>
    <property type="match status" value="1"/>
</dbReference>
<organism evidence="2">
    <name type="scientific">Streptomyces sp. NBC_00180</name>
    <dbReference type="NCBI Taxonomy" id="2903632"/>
    <lineage>
        <taxon>Bacteria</taxon>
        <taxon>Bacillati</taxon>
        <taxon>Actinomycetota</taxon>
        <taxon>Actinomycetes</taxon>
        <taxon>Kitasatosporales</taxon>
        <taxon>Streptomycetaceae</taxon>
        <taxon>Streptomyces</taxon>
    </lineage>
</organism>